<sequence>MKLFSLVIGLSIFAGAACAEEYTGPLGLLPTEVVRQVLEQDPAVSAARAGLDVGRYEADILDRSPYEWTPTVLGQRRAVQGGSNLNEWNVGVERTFRLPNKAAADQRIGRGMVEVSEIRYTEALRQASLTLMALWVDWLAAERSLALAEKNLQSVQDSLAAVEKRALAGDASELDVSLARAELADQRRLHNDAKTLAAAAWIHLSTRFPGIDRQIVQLPKPVPLDRDMSFWRERILAESNALKVMQAQLQVAQGQAERAHADKIPDPSLTFFTASEQGGRERINGMSVSVPIPSGARSSRSAKAQAELEVLSQEVMLAKRQLEADIASAVAMAQGTYDSFRIANEGAEAMQRNASLMQRAYALGEAELQALLQARRQATSAMTNVVQTQVTALKSYYGLLVNAHLVWDFD</sequence>
<dbReference type="PANTHER" id="PTHR30026">
    <property type="entry name" value="OUTER MEMBRANE PROTEIN TOLC"/>
    <property type="match status" value="1"/>
</dbReference>
<comment type="similarity">
    <text evidence="2">Belongs to the outer membrane factor (OMF) (TC 1.B.17) family.</text>
</comment>
<dbReference type="OrthoDB" id="7616984at2"/>
<dbReference type="PANTHER" id="PTHR30026:SF20">
    <property type="entry name" value="OUTER MEMBRANE PROTEIN TOLC"/>
    <property type="match status" value="1"/>
</dbReference>
<evidence type="ECO:0000256" key="7">
    <source>
        <dbReference type="ARBA" id="ARBA00023237"/>
    </source>
</evidence>
<evidence type="ECO:0000313" key="10">
    <source>
        <dbReference type="Proteomes" id="UP000199250"/>
    </source>
</evidence>
<dbReference type="EMBL" id="FNYQ01000022">
    <property type="protein sequence ID" value="SEI77901.1"/>
    <property type="molecule type" value="Genomic_DNA"/>
</dbReference>
<protein>
    <submittedName>
        <fullName evidence="9">Outer membrane protein TolC</fullName>
    </submittedName>
</protein>
<comment type="subcellular location">
    <subcellularLocation>
        <location evidence="1">Cell outer membrane</location>
    </subcellularLocation>
</comment>
<dbReference type="SUPFAM" id="SSF56954">
    <property type="entry name" value="Outer membrane efflux proteins (OEP)"/>
    <property type="match status" value="1"/>
</dbReference>
<gene>
    <name evidence="9" type="ORF">SAMN04244572_01651</name>
</gene>
<dbReference type="GO" id="GO:0009279">
    <property type="term" value="C:cell outer membrane"/>
    <property type="evidence" value="ECO:0007669"/>
    <property type="project" value="UniProtKB-SubCell"/>
</dbReference>
<evidence type="ECO:0000256" key="3">
    <source>
        <dbReference type="ARBA" id="ARBA00022448"/>
    </source>
</evidence>
<feature type="chain" id="PRO_5011576375" evidence="8">
    <location>
        <begin position="20"/>
        <end position="410"/>
    </location>
</feature>
<evidence type="ECO:0000256" key="8">
    <source>
        <dbReference type="SAM" id="SignalP"/>
    </source>
</evidence>
<proteinExistence type="inferred from homology"/>
<evidence type="ECO:0000256" key="1">
    <source>
        <dbReference type="ARBA" id="ARBA00004442"/>
    </source>
</evidence>
<reference evidence="9 10" key="1">
    <citation type="submission" date="2016-10" db="EMBL/GenBank/DDBJ databases">
        <authorList>
            <person name="de Groot N.N."/>
        </authorList>
    </citation>
    <scope>NUCLEOTIDE SEQUENCE [LARGE SCALE GENOMIC DNA]</scope>
    <source>
        <strain evidence="9 10">DSM 373</strain>
    </source>
</reference>
<organism evidence="9 10">
    <name type="scientific">Azotobacter beijerinckii</name>
    <dbReference type="NCBI Taxonomy" id="170623"/>
    <lineage>
        <taxon>Bacteria</taxon>
        <taxon>Pseudomonadati</taxon>
        <taxon>Pseudomonadota</taxon>
        <taxon>Gammaproteobacteria</taxon>
        <taxon>Pseudomonadales</taxon>
        <taxon>Pseudomonadaceae</taxon>
        <taxon>Azotobacter</taxon>
    </lineage>
</organism>
<feature type="signal peptide" evidence="8">
    <location>
        <begin position="1"/>
        <end position="19"/>
    </location>
</feature>
<dbReference type="AlphaFoldDB" id="A0A1H6TD38"/>
<dbReference type="GO" id="GO:0015288">
    <property type="term" value="F:porin activity"/>
    <property type="evidence" value="ECO:0007669"/>
    <property type="project" value="TreeGrafter"/>
</dbReference>
<dbReference type="Gene3D" id="1.20.1600.10">
    <property type="entry name" value="Outer membrane efflux proteins (OEP)"/>
    <property type="match status" value="1"/>
</dbReference>
<dbReference type="InterPro" id="IPR003423">
    <property type="entry name" value="OMP_efflux"/>
</dbReference>
<keyword evidence="3" id="KW-0813">Transport</keyword>
<accession>A0A1H6TD38</accession>
<keyword evidence="6" id="KW-0472">Membrane</keyword>
<evidence type="ECO:0000313" key="9">
    <source>
        <dbReference type="EMBL" id="SEI77901.1"/>
    </source>
</evidence>
<evidence type="ECO:0000256" key="2">
    <source>
        <dbReference type="ARBA" id="ARBA00007613"/>
    </source>
</evidence>
<dbReference type="Proteomes" id="UP000199250">
    <property type="component" value="Unassembled WGS sequence"/>
</dbReference>
<dbReference type="GO" id="GO:1990281">
    <property type="term" value="C:efflux pump complex"/>
    <property type="evidence" value="ECO:0007669"/>
    <property type="project" value="TreeGrafter"/>
</dbReference>
<keyword evidence="5" id="KW-0812">Transmembrane</keyword>
<evidence type="ECO:0000256" key="4">
    <source>
        <dbReference type="ARBA" id="ARBA00022452"/>
    </source>
</evidence>
<dbReference type="GO" id="GO:0015562">
    <property type="term" value="F:efflux transmembrane transporter activity"/>
    <property type="evidence" value="ECO:0007669"/>
    <property type="project" value="InterPro"/>
</dbReference>
<name>A0A1H6TD38_9GAMM</name>
<dbReference type="Pfam" id="PF02321">
    <property type="entry name" value="OEP"/>
    <property type="match status" value="2"/>
</dbReference>
<keyword evidence="7" id="KW-0998">Cell outer membrane</keyword>
<evidence type="ECO:0000256" key="6">
    <source>
        <dbReference type="ARBA" id="ARBA00023136"/>
    </source>
</evidence>
<dbReference type="RefSeq" id="WP_090731148.1">
    <property type="nucleotide sequence ID" value="NZ_FNYQ01000022.1"/>
</dbReference>
<evidence type="ECO:0000256" key="5">
    <source>
        <dbReference type="ARBA" id="ARBA00022692"/>
    </source>
</evidence>
<keyword evidence="4" id="KW-1134">Transmembrane beta strand</keyword>
<keyword evidence="8" id="KW-0732">Signal</keyword>
<dbReference type="InterPro" id="IPR051906">
    <property type="entry name" value="TolC-like"/>
</dbReference>
<dbReference type="PROSITE" id="PS51257">
    <property type="entry name" value="PROKAR_LIPOPROTEIN"/>
    <property type="match status" value="1"/>
</dbReference>